<name>A0ABS2DJD3_9BACI</name>
<dbReference type="RefSeq" id="WP_204202986.1">
    <property type="nucleotide sequence ID" value="NZ_JAFELM010000024.1"/>
</dbReference>
<comment type="catalytic activity">
    <reaction evidence="5">
        <text>RNA(n) + a ribonucleoside 5'-triphosphate = RNA(n+1) + diphosphate</text>
        <dbReference type="Rhea" id="RHEA:21248"/>
        <dbReference type="Rhea" id="RHEA-COMP:14527"/>
        <dbReference type="Rhea" id="RHEA-COMP:17342"/>
        <dbReference type="ChEBI" id="CHEBI:33019"/>
        <dbReference type="ChEBI" id="CHEBI:61557"/>
        <dbReference type="ChEBI" id="CHEBI:140395"/>
        <dbReference type="EC" id="2.7.7.6"/>
    </reaction>
</comment>
<evidence type="ECO:0000313" key="7">
    <source>
        <dbReference type="Proteomes" id="UP001518925"/>
    </source>
</evidence>
<dbReference type="EC" id="2.7.7.6" evidence="5"/>
<comment type="subunit">
    <text evidence="5">RNAP is composed of a core of 2 alpha, a beta and a beta' subunit. The core is associated with a delta subunit, and at least one of epsilon or omega. When a sigma factor is associated with the core the holoenzyme is formed, which can initiate transcription.</text>
</comment>
<comment type="similarity">
    <text evidence="5">Belongs to the RNA polymerase subunit epsilon family.</text>
</comment>
<evidence type="ECO:0000256" key="3">
    <source>
        <dbReference type="ARBA" id="ARBA00022695"/>
    </source>
</evidence>
<gene>
    <name evidence="5" type="primary">rpoY</name>
    <name evidence="6" type="ORF">JR050_07935</name>
</gene>
<evidence type="ECO:0000256" key="2">
    <source>
        <dbReference type="ARBA" id="ARBA00022679"/>
    </source>
</evidence>
<dbReference type="InterPro" id="IPR009907">
    <property type="entry name" value="RpoY"/>
</dbReference>
<dbReference type="HAMAP" id="MF_01553">
    <property type="entry name" value="RNApol_bact_RpoY"/>
    <property type="match status" value="1"/>
</dbReference>
<keyword evidence="2 5" id="KW-0808">Transferase</keyword>
<dbReference type="EMBL" id="JAFELM010000024">
    <property type="protein sequence ID" value="MBM6617608.1"/>
    <property type="molecule type" value="Genomic_DNA"/>
</dbReference>
<accession>A0ABS2DJD3</accession>
<protein>
    <recommendedName>
        <fullName evidence="5">DNA-directed RNA polymerase subunit epsilon</fullName>
        <shortName evidence="5">RNAP epsilon subunit</shortName>
        <ecNumber evidence="5">2.7.7.6</ecNumber>
    </recommendedName>
    <alternativeName>
        <fullName evidence="5">RNA polymerase epsilon subunit</fullName>
    </alternativeName>
    <alternativeName>
        <fullName evidence="5">Transcriptase subunit epsilon</fullName>
    </alternativeName>
</protein>
<keyword evidence="7" id="KW-1185">Reference proteome</keyword>
<dbReference type="Proteomes" id="UP001518925">
    <property type="component" value="Unassembled WGS sequence"/>
</dbReference>
<evidence type="ECO:0000256" key="1">
    <source>
        <dbReference type="ARBA" id="ARBA00022478"/>
    </source>
</evidence>
<dbReference type="Pfam" id="PF07288">
    <property type="entry name" value="RpoY"/>
    <property type="match status" value="1"/>
</dbReference>
<evidence type="ECO:0000256" key="4">
    <source>
        <dbReference type="ARBA" id="ARBA00023163"/>
    </source>
</evidence>
<keyword evidence="4 5" id="KW-0804">Transcription</keyword>
<organism evidence="6 7">
    <name type="scientific">Bacillus suaedaesalsae</name>
    <dbReference type="NCBI Taxonomy" id="2810349"/>
    <lineage>
        <taxon>Bacteria</taxon>
        <taxon>Bacillati</taxon>
        <taxon>Bacillota</taxon>
        <taxon>Bacilli</taxon>
        <taxon>Bacillales</taxon>
        <taxon>Bacillaceae</taxon>
        <taxon>Bacillus</taxon>
    </lineage>
</organism>
<keyword evidence="1 5" id="KW-0240">DNA-directed RNA polymerase</keyword>
<keyword evidence="3 5" id="KW-0548">Nucleotidyltransferase</keyword>
<comment type="caution">
    <text evidence="6">The sequence shown here is derived from an EMBL/GenBank/DDBJ whole genome shotgun (WGS) entry which is preliminary data.</text>
</comment>
<proteinExistence type="inferred from homology"/>
<sequence>MIFKVFFQEDIFQAPVREHTKTMYVEADNEGDVRTKLAERPYNIEFIQSVTGAYLDYEKQSENYKLETV</sequence>
<evidence type="ECO:0000256" key="5">
    <source>
        <dbReference type="HAMAP-Rule" id="MF_01553"/>
    </source>
</evidence>
<dbReference type="NCBIfam" id="NF010188">
    <property type="entry name" value="PRK13667.1"/>
    <property type="match status" value="1"/>
</dbReference>
<dbReference type="Gene3D" id="3.10.20.730">
    <property type="entry name" value="RNAP, epsilon subunit-like"/>
    <property type="match status" value="1"/>
</dbReference>
<reference evidence="6 7" key="1">
    <citation type="submission" date="2021-02" db="EMBL/GenBank/DDBJ databases">
        <title>Bacillus sp. RD4P76, an endophyte from a halophyte.</title>
        <authorList>
            <person name="Sun J.-Q."/>
        </authorList>
    </citation>
    <scope>NUCLEOTIDE SEQUENCE [LARGE SCALE GENOMIC DNA]</scope>
    <source>
        <strain evidence="6 7">RD4P76</strain>
    </source>
</reference>
<evidence type="ECO:0000313" key="6">
    <source>
        <dbReference type="EMBL" id="MBM6617608.1"/>
    </source>
</evidence>
<comment type="function">
    <text evidence="5">A non-essential component of RNA polymerase (RNAP).</text>
</comment>